<dbReference type="PANTHER" id="PTHR36999">
    <property type="entry name" value="ISOCITRATE DEHYDROGENASE [NADP]"/>
    <property type="match status" value="1"/>
</dbReference>
<evidence type="ECO:0000256" key="5">
    <source>
        <dbReference type="ARBA" id="ARBA00022532"/>
    </source>
</evidence>
<dbReference type="InterPro" id="IPR024084">
    <property type="entry name" value="IsoPropMal-DH-like_dom"/>
</dbReference>
<evidence type="ECO:0000256" key="2">
    <source>
        <dbReference type="ARBA" id="ARBA00001946"/>
    </source>
</evidence>
<dbReference type="GO" id="GO:0006097">
    <property type="term" value="P:glyoxylate cycle"/>
    <property type="evidence" value="ECO:0007669"/>
    <property type="project" value="UniProtKB-KW"/>
</dbReference>
<keyword evidence="7" id="KW-0460">Magnesium</keyword>
<feature type="domain" description="Isopropylmalate dehydrogenase-like" evidence="11">
    <location>
        <begin position="10"/>
        <end position="410"/>
    </location>
</feature>
<sequence>MSGKIPVSGSVVEIQGDEVNATVWKAVKDTLILPFLDISLETYDLSLENRMKTQDEVTLQAVEAIKKHHVGIKCATMEISEALVNEKQLKGKWKTADVFDRERALRPAASTLRSYISGSNFRSPILTSSIPRTVSNWKKPIVIARHVFGDQYRATDIVVEKRSKYQIVITPEDGNKARSYDVCDFGDSGGVAMAMYNSDDKISGFAHACFQHALSITFPVYLSAKDVMLREYDGAFVRIFSEIFDKEYKAKFDKAGIWFSYMPIDKMVAFALSSEGGFIWALKNYDGDVQSEMVAQGFGSRDLMTSVVLGADGKTLLAESARSATTGGTTVHRGQPAINPMMDIFAWIRGLQHRAKLDDNAKLADFASKLEAAAVETVDKGKVTKDLVVAGAGGKDGGEFLNSREMVDCIAEVLQEKVMAGTAVMYTLTDEAPMLATYALLPIIRAFTQKAGINVELRDISVAGRVIASFQDKLPENMRQDDELSALGDLAKSPAANIVKLPNISASIPQLKACIAELQAKGYTLPNYPDDPKNDEEKGIKARYAKVLGSAVNPVLREGNSDRRAAVPVKNYAKKHPHKMGKWSPDSKTHVSHMTEGDFYASEKSYVTTDATEVRIELAANDGTTTVLKPKTTLLPGEVIDASYMSKMCLRSFYKAQIEDAKKKDVLLSLHLKATMMKISDPVLFGHMVLEYFDEVFQKHGPTLERLGANPNNGWGDIVSKVATLPEPERSAIEADIQAVFKSRPELAMVDSDKGITNLHVPSDIIIDASMPAMIREGGQMWTPGNKLKDCKACIPDRCYASVFDVVIEDCKKNGQFDPATMGSVPNVGLMAQKAEEYGSHDKTFVIQKPGTIRVVDSGSGEVLLSHVVAEGDVWRMCQTRDIPIQDWVKLAVVRGRATGAKVIFWLDEMRAHDKNIIEKVKKYLPQHDTSGLDIEILPPAEACRVSVERARKGLDSISVTGNVLRDYNTDLFPILELGTSAKMLSIVPMLAGGGMYETGAGGSAPKHVQQFVEENHLRWDSLGEYLALAVSLEDLAAKTKNPKAKVLAECLDKANEKFLDANKNPGRKCGQPDNRASHFYLAMYWAQALSEQSADEAISKQFTRIRAELEANESVIIDEMISCQGKPVDIGGYYQPDPEKVRRAMCPSAIFNAILTLGANW</sequence>
<evidence type="ECO:0000256" key="7">
    <source>
        <dbReference type="ARBA" id="ARBA00022842"/>
    </source>
</evidence>
<organism evidence="12">
    <name type="scientific">Prorocentrum minimum</name>
    <name type="common">Dinoflagellate</name>
    <name type="synonym">Exuviaella minima</name>
    <dbReference type="NCBI Taxonomy" id="39449"/>
    <lineage>
        <taxon>Eukaryota</taxon>
        <taxon>Sar</taxon>
        <taxon>Alveolata</taxon>
        <taxon>Dinophyceae</taxon>
        <taxon>Prorocentrales</taxon>
        <taxon>Prorocentraceae</taxon>
        <taxon>Prorocentrum</taxon>
    </lineage>
</organism>
<dbReference type="PANTHER" id="PTHR36999:SF1">
    <property type="entry name" value="ISOCITRATE DEHYDROGENASE (NADP(+))"/>
    <property type="match status" value="1"/>
</dbReference>
<dbReference type="InterPro" id="IPR004436">
    <property type="entry name" value="Isocitrate_DH_NADP_mono"/>
</dbReference>
<evidence type="ECO:0000259" key="11">
    <source>
        <dbReference type="SMART" id="SM01329"/>
    </source>
</evidence>
<reference evidence="12" key="1">
    <citation type="submission" date="2015-05" db="EMBL/GenBank/DDBJ databases">
        <authorList>
            <person name="Wang D.B."/>
            <person name="Wang M."/>
        </authorList>
    </citation>
    <scope>NUCLEOTIDE SEQUENCE</scope>
    <source>
        <strain evidence="12">CCMP 1329</strain>
    </source>
</reference>
<dbReference type="GO" id="GO:0006102">
    <property type="term" value="P:isocitrate metabolic process"/>
    <property type="evidence" value="ECO:0007669"/>
    <property type="project" value="InterPro"/>
</dbReference>
<dbReference type="AlphaFoldDB" id="A0A2K8DPJ9"/>
<accession>A0A2K8DPJ9</accession>
<dbReference type="EMBL" id="KR704865">
    <property type="protein sequence ID" value="AND95775.1"/>
    <property type="molecule type" value="mRNA"/>
</dbReference>
<gene>
    <name evidence="12" type="primary">IDH</name>
</gene>
<dbReference type="NCBIfam" id="NF006156">
    <property type="entry name" value="PRK08299.1"/>
    <property type="match status" value="1"/>
</dbReference>
<keyword evidence="8" id="KW-0521">NADP</keyword>
<dbReference type="SMART" id="SM01329">
    <property type="entry name" value="Iso_dh"/>
    <property type="match status" value="1"/>
</dbReference>
<evidence type="ECO:0000313" key="12">
    <source>
        <dbReference type="EMBL" id="AND95775.1"/>
    </source>
</evidence>
<dbReference type="NCBIfam" id="TIGR00178">
    <property type="entry name" value="monomer_idh"/>
    <property type="match status" value="1"/>
</dbReference>
<dbReference type="GO" id="GO:0046872">
    <property type="term" value="F:metal ion binding"/>
    <property type="evidence" value="ECO:0007669"/>
    <property type="project" value="UniProtKB-KW"/>
</dbReference>
<evidence type="ECO:0000256" key="3">
    <source>
        <dbReference type="ARBA" id="ARBA00007769"/>
    </source>
</evidence>
<comment type="similarity">
    <text evidence="3">Belongs to the isocitrate and isopropylmalate dehydrogenases family.</text>
</comment>
<dbReference type="Gene3D" id="3.40.718.10">
    <property type="entry name" value="Isopropylmalate Dehydrogenase"/>
    <property type="match status" value="2"/>
</dbReference>
<dbReference type="GO" id="GO:0006099">
    <property type="term" value="P:tricarboxylic acid cycle"/>
    <property type="evidence" value="ECO:0007669"/>
    <property type="project" value="UniProtKB-KW"/>
</dbReference>
<evidence type="ECO:0000256" key="10">
    <source>
        <dbReference type="ARBA" id="ARBA00023211"/>
    </source>
</evidence>
<dbReference type="EC" id="1.1.1.42" evidence="12"/>
<evidence type="ECO:0000256" key="9">
    <source>
        <dbReference type="ARBA" id="ARBA00023002"/>
    </source>
</evidence>
<keyword evidence="5" id="KW-0816">Tricarboxylic acid cycle</keyword>
<keyword evidence="9 12" id="KW-0560">Oxidoreductase</keyword>
<keyword evidence="10" id="KW-0464">Manganese</keyword>
<comment type="cofactor">
    <cofactor evidence="2">
        <name>Mg(2+)</name>
        <dbReference type="ChEBI" id="CHEBI:18420"/>
    </cofactor>
</comment>
<comment type="cofactor">
    <cofactor evidence="1">
        <name>Mn(2+)</name>
        <dbReference type="ChEBI" id="CHEBI:29035"/>
    </cofactor>
</comment>
<keyword evidence="6" id="KW-0479">Metal-binding</keyword>
<proteinExistence type="evidence at transcript level"/>
<dbReference type="SMR" id="A0A2K8DPJ9"/>
<dbReference type="Pfam" id="PF00180">
    <property type="entry name" value="Iso_dh"/>
    <property type="match status" value="1"/>
</dbReference>
<protein>
    <submittedName>
        <fullName evidence="12">Isocitrate dehydrogenase</fullName>
        <ecNumber evidence="12">1.1.1.42</ecNumber>
    </submittedName>
</protein>
<evidence type="ECO:0000256" key="8">
    <source>
        <dbReference type="ARBA" id="ARBA00022857"/>
    </source>
</evidence>
<evidence type="ECO:0000256" key="6">
    <source>
        <dbReference type="ARBA" id="ARBA00022723"/>
    </source>
</evidence>
<keyword evidence="4" id="KW-0329">Glyoxylate bypass</keyword>
<dbReference type="InterPro" id="IPR004790">
    <property type="entry name" value="Isocitrate_DH_NADP"/>
</dbReference>
<dbReference type="GO" id="GO:0004450">
    <property type="term" value="F:isocitrate dehydrogenase (NADP+) activity"/>
    <property type="evidence" value="ECO:0007669"/>
    <property type="project" value="UniProtKB-EC"/>
</dbReference>
<dbReference type="NCBIfam" id="TIGR00127">
    <property type="entry name" value="nadp_idh_euk"/>
    <property type="match status" value="1"/>
</dbReference>
<dbReference type="Pfam" id="PF03971">
    <property type="entry name" value="IDH"/>
    <property type="match status" value="1"/>
</dbReference>
<name>A0A2K8DPJ9_PROMN</name>
<reference evidence="12" key="2">
    <citation type="journal article" date="2018" name="Genome Biol. Evol.">
        <title>Distribution and Evolution of Peroxisomes in Alveolates (Apicomplexa, Dinoflagellates, Ciliates).</title>
        <authorList>
            <person name="Ludewig-Klingner A.-K."/>
            <person name="Michael V."/>
            <person name="Jarek M."/>
            <person name="Brinkmann H."/>
            <person name="Petersen J."/>
        </authorList>
    </citation>
    <scope>NUCLEOTIDE SEQUENCE</scope>
    <source>
        <strain evidence="12">CCMP 1329</strain>
    </source>
</reference>
<evidence type="ECO:0000256" key="4">
    <source>
        <dbReference type="ARBA" id="ARBA00022435"/>
    </source>
</evidence>
<dbReference type="SUPFAM" id="SSF53659">
    <property type="entry name" value="Isocitrate/Isopropylmalate dehydrogenase-like"/>
    <property type="match status" value="2"/>
</dbReference>
<evidence type="ECO:0000256" key="1">
    <source>
        <dbReference type="ARBA" id="ARBA00001936"/>
    </source>
</evidence>